<feature type="domain" description="SHSP" evidence="3">
    <location>
        <begin position="33"/>
        <end position="146"/>
    </location>
</feature>
<evidence type="ECO:0000313" key="6">
    <source>
        <dbReference type="Proteomes" id="UP000197032"/>
    </source>
</evidence>
<evidence type="ECO:0000256" key="1">
    <source>
        <dbReference type="PROSITE-ProRule" id="PRU00285"/>
    </source>
</evidence>
<dbReference type="AlphaFoldDB" id="A0A1Z5HVW5"/>
<dbReference type="PROSITE" id="PS51203">
    <property type="entry name" value="CS"/>
    <property type="match status" value="1"/>
</dbReference>
<dbReference type="CDD" id="cd06464">
    <property type="entry name" value="ACD_sHsps-like"/>
    <property type="match status" value="1"/>
</dbReference>
<sequence>MALVRWDPLRELSQLRNQMNQVFERLYDPFMLQRYEAYEPKLDVYETDTEVIATAEIPGLENKEDLQVSVTEDSLSIQGELKRKSEIKEQNFYRSERFFGTFSRTIPLPARVEPDKAKAFYKNGILEVRIPKVGDTRKKIIPVDIH</sequence>
<evidence type="ECO:0000259" key="3">
    <source>
        <dbReference type="PROSITE" id="PS01031"/>
    </source>
</evidence>
<dbReference type="InterPro" id="IPR007052">
    <property type="entry name" value="CS_dom"/>
</dbReference>
<keyword evidence="6" id="KW-1185">Reference proteome</keyword>
<dbReference type="EMBL" id="BDGJ01000168">
    <property type="protein sequence ID" value="GAW93664.1"/>
    <property type="molecule type" value="Genomic_DNA"/>
</dbReference>
<dbReference type="OrthoDB" id="9811615at2"/>
<name>A0A1Z5HVW5_9FIRM</name>
<dbReference type="Proteomes" id="UP000197032">
    <property type="component" value="Unassembled WGS sequence"/>
</dbReference>
<protein>
    <submittedName>
        <fullName evidence="5">Molecular chaperone</fullName>
    </submittedName>
</protein>
<dbReference type="InterPro" id="IPR002068">
    <property type="entry name" value="A-crystallin/Hsp20_dom"/>
</dbReference>
<organism evidence="5 6">
    <name type="scientific">Calderihabitans maritimus</name>
    <dbReference type="NCBI Taxonomy" id="1246530"/>
    <lineage>
        <taxon>Bacteria</taxon>
        <taxon>Bacillati</taxon>
        <taxon>Bacillota</taxon>
        <taxon>Clostridia</taxon>
        <taxon>Neomoorellales</taxon>
        <taxon>Calderihabitantaceae</taxon>
        <taxon>Calderihabitans</taxon>
    </lineage>
</organism>
<dbReference type="InterPro" id="IPR008978">
    <property type="entry name" value="HSP20-like_chaperone"/>
</dbReference>
<dbReference type="PANTHER" id="PTHR11527">
    <property type="entry name" value="HEAT-SHOCK PROTEIN 20 FAMILY MEMBER"/>
    <property type="match status" value="1"/>
</dbReference>
<comment type="caution">
    <text evidence="5">The sequence shown here is derived from an EMBL/GenBank/DDBJ whole genome shotgun (WGS) entry which is preliminary data.</text>
</comment>
<gene>
    <name evidence="5" type="ORF">KKC1_27920</name>
</gene>
<evidence type="ECO:0000256" key="2">
    <source>
        <dbReference type="RuleBase" id="RU003616"/>
    </source>
</evidence>
<evidence type="ECO:0000259" key="4">
    <source>
        <dbReference type="PROSITE" id="PS51203"/>
    </source>
</evidence>
<evidence type="ECO:0000313" key="5">
    <source>
        <dbReference type="EMBL" id="GAW93664.1"/>
    </source>
</evidence>
<dbReference type="RefSeq" id="WP_088554753.1">
    <property type="nucleotide sequence ID" value="NZ_BDGJ01000168.1"/>
</dbReference>
<dbReference type="InterPro" id="IPR031107">
    <property type="entry name" value="Small_HSP"/>
</dbReference>
<reference evidence="6" key="1">
    <citation type="journal article" date="2017" name="Appl. Environ. Microbiol.">
        <title>Genomic analysis of Calderihabitans maritimus KKC1, a thermophilic hydrogenogenic carboxydotrophic bacterium isolated from marine sediment.</title>
        <authorList>
            <person name="Omae K."/>
            <person name="Yoneda Y."/>
            <person name="Fukuyama Y."/>
            <person name="Yoshida T."/>
            <person name="Sako Y."/>
        </authorList>
    </citation>
    <scope>NUCLEOTIDE SEQUENCE [LARGE SCALE GENOMIC DNA]</scope>
    <source>
        <strain evidence="6">KKC1</strain>
    </source>
</reference>
<comment type="similarity">
    <text evidence="1 2">Belongs to the small heat shock protein (HSP20) family.</text>
</comment>
<proteinExistence type="inferred from homology"/>
<accession>A0A1Z5HVW5</accession>
<dbReference type="SUPFAM" id="SSF49764">
    <property type="entry name" value="HSP20-like chaperones"/>
    <property type="match status" value="1"/>
</dbReference>
<dbReference type="Pfam" id="PF00011">
    <property type="entry name" value="HSP20"/>
    <property type="match status" value="1"/>
</dbReference>
<feature type="domain" description="CS" evidence="4">
    <location>
        <begin position="37"/>
        <end position="146"/>
    </location>
</feature>
<dbReference type="Gene3D" id="2.60.40.790">
    <property type="match status" value="1"/>
</dbReference>
<dbReference type="PROSITE" id="PS01031">
    <property type="entry name" value="SHSP"/>
    <property type="match status" value="1"/>
</dbReference>